<dbReference type="PANTHER" id="PTHR39160">
    <property type="entry name" value="CELL WALL-BINDING PROTEIN YOCH"/>
    <property type="match status" value="1"/>
</dbReference>
<dbReference type="Gene3D" id="2.40.40.10">
    <property type="entry name" value="RlpA-like domain"/>
    <property type="match status" value="1"/>
</dbReference>
<dbReference type="GO" id="GO:0019867">
    <property type="term" value="C:outer membrane"/>
    <property type="evidence" value="ECO:0007669"/>
    <property type="project" value="InterPro"/>
</dbReference>
<dbReference type="Proteomes" id="UP001305702">
    <property type="component" value="Chromosome"/>
</dbReference>
<keyword evidence="5" id="KW-1185">Reference proteome</keyword>
<dbReference type="InterPro" id="IPR059180">
    <property type="entry name" value="3D_YorM"/>
</dbReference>
<dbReference type="GO" id="GO:0009254">
    <property type="term" value="P:peptidoglycan turnover"/>
    <property type="evidence" value="ECO:0007669"/>
    <property type="project" value="InterPro"/>
</dbReference>
<sequence length="379" mass="40381">MSFALRWNHENVRMISFFTLFSLSVILMFFMLLYGTATKSVSMVVNGKETIVKTKQLDLQHLLDEQAIVIGKHDKLSADLSTKIKDGATFTIVQKSPVQLTADGETRTVYTTAKTVSSLLDELDITLGTEDRITPSLEAGVTGNTDVKIVRVKKQVEEQQAPIAFTTETRQDANLLKGKEQTVQEGKEGTKVIKTEKVFEDGKLVAQNPLGEAVQTPSVNKIVALGTKNPVVALSAPAPEPAPAAAPAAAAAPAPKAKTVTKAGAPASYKQIINNATLTAYSAGPASTGKSAGMAGYGKTATGTTVTEGRTIAVDPNVIPLGWWVYIDGIGYRRAEDTGSAIKGNKIDVYFDSEAYAQKFGLKRGFTVYVIGPNKPAGE</sequence>
<evidence type="ECO:0000313" key="5">
    <source>
        <dbReference type="Proteomes" id="UP001305702"/>
    </source>
</evidence>
<accession>A0AA96LL68</accession>
<proteinExistence type="predicted"/>
<dbReference type="InterPro" id="IPR011098">
    <property type="entry name" value="G5_dom"/>
</dbReference>
<dbReference type="KEGG" id="paun:MJA45_00880"/>
<dbReference type="Pfam" id="PF06725">
    <property type="entry name" value="3D"/>
    <property type="match status" value="1"/>
</dbReference>
<dbReference type="PROSITE" id="PS51109">
    <property type="entry name" value="G5"/>
    <property type="match status" value="1"/>
</dbReference>
<evidence type="ECO:0000256" key="1">
    <source>
        <dbReference type="ARBA" id="ARBA00022729"/>
    </source>
</evidence>
<evidence type="ECO:0000256" key="2">
    <source>
        <dbReference type="SAM" id="Phobius"/>
    </source>
</evidence>
<dbReference type="AlphaFoldDB" id="A0AA96LL68"/>
<name>A0AA96LL68_9BACL</name>
<organism evidence="4 5">
    <name type="scientific">Paenibacillus aurantius</name>
    <dbReference type="NCBI Taxonomy" id="2918900"/>
    <lineage>
        <taxon>Bacteria</taxon>
        <taxon>Bacillati</taxon>
        <taxon>Bacillota</taxon>
        <taxon>Bacilli</taxon>
        <taxon>Bacillales</taxon>
        <taxon>Paenibacillaceae</taxon>
        <taxon>Paenibacillus</taxon>
    </lineage>
</organism>
<protein>
    <submittedName>
        <fullName evidence="4">Ubiquitin-like domain-containing protein</fullName>
    </submittedName>
</protein>
<dbReference type="InterPro" id="IPR036908">
    <property type="entry name" value="RlpA-like_sf"/>
</dbReference>
<gene>
    <name evidence="4" type="ORF">MJA45_00880</name>
</gene>
<dbReference type="Pfam" id="PF07501">
    <property type="entry name" value="G5"/>
    <property type="match status" value="1"/>
</dbReference>
<dbReference type="Gene3D" id="2.20.230.10">
    <property type="entry name" value="Resuscitation-promoting factor rpfb"/>
    <property type="match status" value="1"/>
</dbReference>
<keyword evidence="2" id="KW-0812">Transmembrane</keyword>
<feature type="transmembrane region" description="Helical" evidence="2">
    <location>
        <begin position="12"/>
        <end position="34"/>
    </location>
</feature>
<keyword evidence="2" id="KW-0472">Membrane</keyword>
<dbReference type="InterPro" id="IPR051933">
    <property type="entry name" value="Resuscitation_pf_RpfB"/>
</dbReference>
<dbReference type="InterPro" id="IPR007137">
    <property type="entry name" value="DUF348"/>
</dbReference>
<dbReference type="GO" id="GO:0004553">
    <property type="term" value="F:hydrolase activity, hydrolyzing O-glycosyl compounds"/>
    <property type="evidence" value="ECO:0007669"/>
    <property type="project" value="InterPro"/>
</dbReference>
<dbReference type="PANTHER" id="PTHR39160:SF4">
    <property type="entry name" value="RESUSCITATION-PROMOTING FACTOR RPFB"/>
    <property type="match status" value="1"/>
</dbReference>
<evidence type="ECO:0000259" key="3">
    <source>
        <dbReference type="PROSITE" id="PS51109"/>
    </source>
</evidence>
<feature type="domain" description="G5" evidence="3">
    <location>
        <begin position="149"/>
        <end position="229"/>
    </location>
</feature>
<dbReference type="InterPro" id="IPR010611">
    <property type="entry name" value="3D_dom"/>
</dbReference>
<dbReference type="SMART" id="SM01208">
    <property type="entry name" value="G5"/>
    <property type="match status" value="1"/>
</dbReference>
<evidence type="ECO:0000313" key="4">
    <source>
        <dbReference type="EMBL" id="WNQ14131.1"/>
    </source>
</evidence>
<dbReference type="Pfam" id="PF03990">
    <property type="entry name" value="DUF348"/>
    <property type="match status" value="2"/>
</dbReference>
<reference evidence="4 5" key="1">
    <citation type="submission" date="2022-02" db="EMBL/GenBank/DDBJ databases">
        <title>Paenibacillus sp. MBLB1776 Whole Genome Shotgun Sequencing.</title>
        <authorList>
            <person name="Hwang C.Y."/>
            <person name="Cho E.-S."/>
            <person name="Seo M.-J."/>
        </authorList>
    </citation>
    <scope>NUCLEOTIDE SEQUENCE [LARGE SCALE GENOMIC DNA]</scope>
    <source>
        <strain evidence="4 5">MBLB1776</strain>
    </source>
</reference>
<keyword evidence="2" id="KW-1133">Transmembrane helix</keyword>
<dbReference type="CDD" id="cd14667">
    <property type="entry name" value="3D_containing_proteins"/>
    <property type="match status" value="1"/>
</dbReference>
<dbReference type="EMBL" id="CP130318">
    <property type="protein sequence ID" value="WNQ14131.1"/>
    <property type="molecule type" value="Genomic_DNA"/>
</dbReference>
<dbReference type="SUPFAM" id="SSF50685">
    <property type="entry name" value="Barwin-like endoglucanases"/>
    <property type="match status" value="1"/>
</dbReference>
<keyword evidence="1" id="KW-0732">Signal</keyword>